<dbReference type="RefSeq" id="WP_035545497.1">
    <property type="nucleotide sequence ID" value="NZ_BAUP01000129.1"/>
</dbReference>
<reference evidence="1 2" key="1">
    <citation type="journal article" date="2014" name="FEMS Microbiol. Lett.">
        <title>Draft genome sequences of three Holospora species (Holospora obtusa, Holospora undulata, and Holospora elegans), endonuclear symbiotic bacteria of the ciliate Paramecium caudatum.</title>
        <authorList>
            <person name="Dohra H."/>
            <person name="Tanaka K."/>
            <person name="Suzuki T."/>
            <person name="Fujishima M."/>
            <person name="Suzuki H."/>
        </authorList>
    </citation>
    <scope>NUCLEOTIDE SEQUENCE [LARGE SCALE GENOMIC DNA]</scope>
    <source>
        <strain evidence="1 2">E1</strain>
    </source>
</reference>
<name>A0A023DZY1_9PROT</name>
<sequence length="63" mass="7451">MLDHQENSHPQARISLLNQFKEIFGVDKILSFSADREFVRKIKLLFFDFSDLLNYLKKSEGEC</sequence>
<organism evidence="1 2">
    <name type="scientific">Holospora elegans E1</name>
    <dbReference type="NCBI Taxonomy" id="1427503"/>
    <lineage>
        <taxon>Bacteria</taxon>
        <taxon>Pseudomonadati</taxon>
        <taxon>Pseudomonadota</taxon>
        <taxon>Alphaproteobacteria</taxon>
        <taxon>Holosporales</taxon>
        <taxon>Holosporaceae</taxon>
        <taxon>Holospora</taxon>
    </lineage>
</organism>
<protein>
    <submittedName>
        <fullName evidence="1">Uncharacterized protein</fullName>
    </submittedName>
</protein>
<comment type="caution">
    <text evidence="1">The sequence shown here is derived from an EMBL/GenBank/DDBJ whole genome shotgun (WGS) entry which is preliminary data.</text>
</comment>
<dbReference type="EMBL" id="BAUP01000129">
    <property type="protein sequence ID" value="GAJ46708.1"/>
    <property type="molecule type" value="Genomic_DNA"/>
</dbReference>
<proteinExistence type="predicted"/>
<dbReference type="AlphaFoldDB" id="A0A023DZY1"/>
<dbReference type="OrthoDB" id="58819at2"/>
<evidence type="ECO:0000313" key="2">
    <source>
        <dbReference type="Proteomes" id="UP000024842"/>
    </source>
</evidence>
<keyword evidence="2" id="KW-1185">Reference proteome</keyword>
<dbReference type="Proteomes" id="UP000024842">
    <property type="component" value="Unassembled WGS sequence"/>
</dbReference>
<accession>A0A023DZY1</accession>
<gene>
    <name evidence="1" type="ORF">HE1_01047</name>
</gene>
<evidence type="ECO:0000313" key="1">
    <source>
        <dbReference type="EMBL" id="GAJ46708.1"/>
    </source>
</evidence>